<dbReference type="PROSITE" id="PS50090">
    <property type="entry name" value="MYB_LIKE"/>
    <property type="match status" value="1"/>
</dbReference>
<reference evidence="3 4" key="1">
    <citation type="submission" date="2016-02" db="EMBL/GenBank/DDBJ databases">
        <title>WGS assembly of Manihot esculenta.</title>
        <authorList>
            <person name="Bredeson J.V."/>
            <person name="Prochnik S.E."/>
            <person name="Lyons J.B."/>
            <person name="Schmutz J."/>
            <person name="Grimwood J."/>
            <person name="Vrebalov J."/>
            <person name="Bart R.S."/>
            <person name="Amuge T."/>
            <person name="Ferguson M.E."/>
            <person name="Green R."/>
            <person name="Putnam N."/>
            <person name="Stites J."/>
            <person name="Rounsley S."/>
            <person name="Rokhsar D.S."/>
        </authorList>
    </citation>
    <scope>NUCLEOTIDE SEQUENCE [LARGE SCALE GENOMIC DNA]</scope>
    <source>
        <strain evidence="4">cv. AM560-2</strain>
        <tissue evidence="3">Leaf</tissue>
    </source>
</reference>
<dbReference type="Gramene" id="Manes.01G098000.5.v8.1">
    <property type="protein sequence ID" value="Manes.01G098000.5.v8.1.CDS"/>
    <property type="gene ID" value="Manes.01G098000.v8.1"/>
</dbReference>
<gene>
    <name evidence="3" type="ORF">MANES_01G098000</name>
</gene>
<dbReference type="Gene3D" id="1.10.10.60">
    <property type="entry name" value="Homeodomain-like"/>
    <property type="match status" value="1"/>
</dbReference>
<dbReference type="PANTHER" id="PTHR46872:SF4">
    <property type="entry name" value="MYB-LIKE DOMAIN-CONTAINING PROTEIN"/>
    <property type="match status" value="1"/>
</dbReference>
<dbReference type="AlphaFoldDB" id="A0A251M135"/>
<accession>A0A251M135</accession>
<evidence type="ECO:0000259" key="2">
    <source>
        <dbReference type="PROSITE" id="PS50090"/>
    </source>
</evidence>
<dbReference type="CDD" id="cd00167">
    <property type="entry name" value="SANT"/>
    <property type="match status" value="1"/>
</dbReference>
<sequence length="467" mass="52622">MIQKRPFVDDDSYELACKHPRHLEHIDQLTLIASLNDSHPKTTTSDGGNSLSSCQTVGRSSYEPVIAVSDDNNNFESGASGCFPHFLWIDNGILETDNLSFFPEYFDHGHQLRALLQPDEVFSSFDYPLWKPVSIGPEHQAIVPEWEGPTTSSNQLDKSNPQVWRAKSSKPGIIVDDGYEERMMGVCVVPMPDLEAYVTHCCQDITTVCSCLDQGSIECVKQHIVEVRQKLRDDLGEEKFEALGFYDMGEEVAKKWTEEEEQVFHDVVLSNPASLGKNFWDHLAVAFPSRTKRELVSYYFNVFILRIRSEQNRLEPLDIDSDNDEWQRSEGGMEEGDEDSAVESLSGKDAPAYYQEDHVDDCNEHIEDEYEDEIDASKESADDDVQIHATDEEYEGDVDDIAEAHASNSINVGGGNGGFEIFKGIPSNKRDDFDIEDDSCTSYEYQRDNVDSRGPLDVVTDGRHSGQ</sequence>
<keyword evidence="4" id="KW-1185">Reference proteome</keyword>
<dbReference type="Gramene" id="Manes.01G098000.6.v8.1">
    <property type="protein sequence ID" value="Manes.01G098000.6.v8.1.CDS"/>
    <property type="gene ID" value="Manes.01G098000.v8.1"/>
</dbReference>
<dbReference type="EMBL" id="CM004387">
    <property type="protein sequence ID" value="OAY60246.1"/>
    <property type="molecule type" value="Genomic_DNA"/>
</dbReference>
<dbReference type="InterPro" id="IPR009057">
    <property type="entry name" value="Homeodomain-like_sf"/>
</dbReference>
<feature type="region of interest" description="Disordered" evidence="1">
    <location>
        <begin position="316"/>
        <end position="344"/>
    </location>
</feature>
<dbReference type="OMA" id="ACKHPRH"/>
<dbReference type="Proteomes" id="UP000091857">
    <property type="component" value="Chromosome 1"/>
</dbReference>
<dbReference type="SUPFAM" id="SSF46689">
    <property type="entry name" value="Homeodomain-like"/>
    <property type="match status" value="1"/>
</dbReference>
<dbReference type="InterPro" id="IPR001005">
    <property type="entry name" value="SANT/Myb"/>
</dbReference>
<feature type="compositionally biased region" description="Acidic residues" evidence="1">
    <location>
        <begin position="332"/>
        <end position="341"/>
    </location>
</feature>
<dbReference type="OrthoDB" id="1908944at2759"/>
<protein>
    <recommendedName>
        <fullName evidence="2">Myb-like domain-containing protein</fullName>
    </recommendedName>
</protein>
<name>A0A251M135_MANES</name>
<dbReference type="STRING" id="3983.A0A251M135"/>
<dbReference type="Gramene" id="Manes.01G098000.4.v8.1">
    <property type="protein sequence ID" value="Manes.01G098000.4.v8.1.CDS"/>
    <property type="gene ID" value="Manes.01G098000.v8.1"/>
</dbReference>
<dbReference type="PANTHER" id="PTHR46872">
    <property type="entry name" value="DNA BINDING PROTEIN"/>
    <property type="match status" value="1"/>
</dbReference>
<dbReference type="EMBL" id="CM004387">
    <property type="protein sequence ID" value="OAY60244.1"/>
    <property type="molecule type" value="Genomic_DNA"/>
</dbReference>
<organism evidence="3 4">
    <name type="scientific">Manihot esculenta</name>
    <name type="common">Cassava</name>
    <name type="synonym">Jatropha manihot</name>
    <dbReference type="NCBI Taxonomy" id="3983"/>
    <lineage>
        <taxon>Eukaryota</taxon>
        <taxon>Viridiplantae</taxon>
        <taxon>Streptophyta</taxon>
        <taxon>Embryophyta</taxon>
        <taxon>Tracheophyta</taxon>
        <taxon>Spermatophyta</taxon>
        <taxon>Magnoliopsida</taxon>
        <taxon>eudicotyledons</taxon>
        <taxon>Gunneridae</taxon>
        <taxon>Pentapetalae</taxon>
        <taxon>rosids</taxon>
        <taxon>fabids</taxon>
        <taxon>Malpighiales</taxon>
        <taxon>Euphorbiaceae</taxon>
        <taxon>Crotonoideae</taxon>
        <taxon>Manihoteae</taxon>
        <taxon>Manihot</taxon>
    </lineage>
</organism>
<proteinExistence type="predicted"/>
<evidence type="ECO:0000313" key="4">
    <source>
        <dbReference type="Proteomes" id="UP000091857"/>
    </source>
</evidence>
<evidence type="ECO:0000313" key="3">
    <source>
        <dbReference type="EMBL" id="OAY60244.1"/>
    </source>
</evidence>
<feature type="region of interest" description="Disordered" evidence="1">
    <location>
        <begin position="444"/>
        <end position="467"/>
    </location>
</feature>
<feature type="domain" description="Myb-like" evidence="2">
    <location>
        <begin position="255"/>
        <end position="303"/>
    </location>
</feature>
<dbReference type="EMBL" id="CM004387">
    <property type="protein sequence ID" value="OAY60245.1"/>
    <property type="molecule type" value="Genomic_DNA"/>
</dbReference>
<evidence type="ECO:0000256" key="1">
    <source>
        <dbReference type="SAM" id="MobiDB-lite"/>
    </source>
</evidence>